<feature type="signal peptide" evidence="4">
    <location>
        <begin position="1"/>
        <end position="29"/>
    </location>
</feature>
<organism evidence="5 6">
    <name type="scientific">Chlamydomonas reinhardtii</name>
    <name type="common">Chlamydomonas smithii</name>
    <dbReference type="NCBI Taxonomy" id="3055"/>
    <lineage>
        <taxon>Eukaryota</taxon>
        <taxon>Viridiplantae</taxon>
        <taxon>Chlorophyta</taxon>
        <taxon>core chlorophytes</taxon>
        <taxon>Chlorophyceae</taxon>
        <taxon>CS clade</taxon>
        <taxon>Chlamydomonadales</taxon>
        <taxon>Chlamydomonadaceae</taxon>
        <taxon>Chlamydomonas</taxon>
    </lineage>
</organism>
<evidence type="ECO:0000256" key="4">
    <source>
        <dbReference type="SAM" id="SignalP"/>
    </source>
</evidence>
<dbReference type="InParanoid" id="A0A2K3E3Y4"/>
<evidence type="ECO:0000313" key="5">
    <source>
        <dbReference type="EMBL" id="PNW87492.1"/>
    </source>
</evidence>
<dbReference type="OrthoDB" id="1600564at2759"/>
<dbReference type="PROSITE" id="PS51257">
    <property type="entry name" value="PROKAR_LIPOPROTEIN"/>
    <property type="match status" value="1"/>
</dbReference>
<name>A0A2K3E3Y4_CHLRE</name>
<dbReference type="GeneID" id="66052631"/>
<dbReference type="InterPro" id="IPR001087">
    <property type="entry name" value="GDSL"/>
</dbReference>
<evidence type="ECO:0000256" key="3">
    <source>
        <dbReference type="SAM" id="MobiDB-lite"/>
    </source>
</evidence>
<keyword evidence="6" id="KW-1185">Reference proteome</keyword>
<dbReference type="PROSITE" id="PS01098">
    <property type="entry name" value="LIPASE_GDSL_SER"/>
    <property type="match status" value="2"/>
</dbReference>
<keyword evidence="2 4" id="KW-0732">Signal</keyword>
<feature type="region of interest" description="Disordered" evidence="3">
    <location>
        <begin position="35"/>
        <end position="88"/>
    </location>
</feature>
<dbReference type="Gramene" id="PNW87492">
    <property type="protein sequence ID" value="PNW87492"/>
    <property type="gene ID" value="CHLRE_02g144010v5"/>
</dbReference>
<reference evidence="5 6" key="1">
    <citation type="journal article" date="2007" name="Science">
        <title>The Chlamydomonas genome reveals the evolution of key animal and plant functions.</title>
        <authorList>
            <person name="Merchant S.S."/>
            <person name="Prochnik S.E."/>
            <person name="Vallon O."/>
            <person name="Harris E.H."/>
            <person name="Karpowicz S.J."/>
            <person name="Witman G.B."/>
            <person name="Terry A."/>
            <person name="Salamov A."/>
            <person name="Fritz-Laylin L.K."/>
            <person name="Marechal-Drouard L."/>
            <person name="Marshall W.F."/>
            <person name="Qu L.H."/>
            <person name="Nelson D.R."/>
            <person name="Sanderfoot A.A."/>
            <person name="Spalding M.H."/>
            <person name="Kapitonov V.V."/>
            <person name="Ren Q."/>
            <person name="Ferris P."/>
            <person name="Lindquist E."/>
            <person name="Shapiro H."/>
            <person name="Lucas S.M."/>
            <person name="Grimwood J."/>
            <person name="Schmutz J."/>
            <person name="Cardol P."/>
            <person name="Cerutti H."/>
            <person name="Chanfreau G."/>
            <person name="Chen C.L."/>
            <person name="Cognat V."/>
            <person name="Croft M.T."/>
            <person name="Dent R."/>
            <person name="Dutcher S."/>
            <person name="Fernandez E."/>
            <person name="Fukuzawa H."/>
            <person name="Gonzalez-Ballester D."/>
            <person name="Gonzalez-Halphen D."/>
            <person name="Hallmann A."/>
            <person name="Hanikenne M."/>
            <person name="Hippler M."/>
            <person name="Inwood W."/>
            <person name="Jabbari K."/>
            <person name="Kalanon M."/>
            <person name="Kuras R."/>
            <person name="Lefebvre P.A."/>
            <person name="Lemaire S.D."/>
            <person name="Lobanov A.V."/>
            <person name="Lohr M."/>
            <person name="Manuell A."/>
            <person name="Meier I."/>
            <person name="Mets L."/>
            <person name="Mittag M."/>
            <person name="Mittelmeier T."/>
            <person name="Moroney J.V."/>
            <person name="Moseley J."/>
            <person name="Napoli C."/>
            <person name="Nedelcu A.M."/>
            <person name="Niyogi K."/>
            <person name="Novoselov S.V."/>
            <person name="Paulsen I.T."/>
            <person name="Pazour G."/>
            <person name="Purton S."/>
            <person name="Ral J.P."/>
            <person name="Riano-Pachon D.M."/>
            <person name="Riekhof W."/>
            <person name="Rymarquis L."/>
            <person name="Schroda M."/>
            <person name="Stern D."/>
            <person name="Umen J."/>
            <person name="Willows R."/>
            <person name="Wilson N."/>
            <person name="Zimmer S.L."/>
            <person name="Allmer J."/>
            <person name="Balk J."/>
            <person name="Bisova K."/>
            <person name="Chen C.J."/>
            <person name="Elias M."/>
            <person name="Gendler K."/>
            <person name="Hauser C."/>
            <person name="Lamb M.R."/>
            <person name="Ledford H."/>
            <person name="Long J.C."/>
            <person name="Minagawa J."/>
            <person name="Page M.D."/>
            <person name="Pan J."/>
            <person name="Pootakham W."/>
            <person name="Roje S."/>
            <person name="Rose A."/>
            <person name="Stahlberg E."/>
            <person name="Terauchi A.M."/>
            <person name="Yang P."/>
            <person name="Ball S."/>
            <person name="Bowler C."/>
            <person name="Dieckmann C.L."/>
            <person name="Gladyshev V.N."/>
            <person name="Green P."/>
            <person name="Jorgensen R."/>
            <person name="Mayfield S."/>
            <person name="Mueller-Roeber B."/>
            <person name="Rajamani S."/>
            <person name="Sayre R.T."/>
            <person name="Brokstein P."/>
            <person name="Dubchak I."/>
            <person name="Goodstein D."/>
            <person name="Hornick L."/>
            <person name="Huang Y.W."/>
            <person name="Jhaveri J."/>
            <person name="Luo Y."/>
            <person name="Martinez D."/>
            <person name="Ngau W.C."/>
            <person name="Otillar B."/>
            <person name="Poliakov A."/>
            <person name="Porter A."/>
            <person name="Szajkowski L."/>
            <person name="Werner G."/>
            <person name="Zhou K."/>
            <person name="Grigoriev I.V."/>
            <person name="Rokhsar D.S."/>
            <person name="Grossman A.R."/>
        </authorList>
    </citation>
    <scope>NUCLEOTIDE SEQUENCE [LARGE SCALE GENOMIC DNA]</scope>
    <source>
        <strain evidence="6">CC-503</strain>
    </source>
</reference>
<proteinExistence type="inferred from homology"/>
<dbReference type="RefSeq" id="XP_042927770.1">
    <property type="nucleotide sequence ID" value="XM_043060272.1"/>
</dbReference>
<dbReference type="PANTHER" id="PTHR45642">
    <property type="entry name" value="GDSL ESTERASE/LIPASE EXL3"/>
    <property type="match status" value="1"/>
</dbReference>
<evidence type="ECO:0000256" key="1">
    <source>
        <dbReference type="ARBA" id="ARBA00008668"/>
    </source>
</evidence>
<dbReference type="Proteomes" id="UP000006906">
    <property type="component" value="Chromosome 2"/>
</dbReference>
<dbReference type="Pfam" id="PF00657">
    <property type="entry name" value="Lipase_GDSL"/>
    <property type="match status" value="1"/>
</dbReference>
<dbReference type="InterPro" id="IPR008265">
    <property type="entry name" value="Lipase_GDSL_AS"/>
</dbReference>
<protein>
    <submittedName>
        <fullName evidence="5">Uncharacterized protein</fullName>
    </submittedName>
</protein>
<evidence type="ECO:0000256" key="2">
    <source>
        <dbReference type="ARBA" id="ARBA00022729"/>
    </source>
</evidence>
<dbReference type="FunCoup" id="A0A2K3E3Y4">
    <property type="interactions" value="36"/>
</dbReference>
<feature type="region of interest" description="Disordered" evidence="3">
    <location>
        <begin position="169"/>
        <end position="227"/>
    </location>
</feature>
<gene>
    <name evidence="5" type="ORF">CHLRE_02g144010v5</name>
</gene>
<dbReference type="STRING" id="3055.A0A2K3E3Y4"/>
<evidence type="ECO:0000313" key="6">
    <source>
        <dbReference type="Proteomes" id="UP000006906"/>
    </source>
</evidence>
<dbReference type="SUPFAM" id="SSF52266">
    <property type="entry name" value="SGNH hydrolase"/>
    <property type="match status" value="1"/>
</dbReference>
<dbReference type="Gene3D" id="3.40.50.1110">
    <property type="entry name" value="SGNH hydrolase"/>
    <property type="match status" value="2"/>
</dbReference>
<comment type="similarity">
    <text evidence="1">Belongs to the 'GDSL' lipolytic enzyme family.</text>
</comment>
<dbReference type="InterPro" id="IPR050592">
    <property type="entry name" value="GDSL_lipolytic_enzyme"/>
</dbReference>
<sequence>MSPARRQCAAPLAAALLLLLAAGCALASASRTDDGFSGNYNKKGGKNPGSRRASPPPARRRYPPPVGSGGLTTSRPSPAAAPGGGDTRERIDLVVFGDSLSDTGNTFRAAGVPQADLYYQGRYSNGPVWIDYLAAEVANNNSATTVLNLIADNLLMFGFWPLQGRRGNTGRRQLTGSRHPPLRAIIPPPGKNVPRVRRAPPPHRHPPASGGGLKRPPPAAASGGDTRERIDLVVFGDSLSDTGNTFRAVGVPQADLYYQGRYSNGPIWVDYLAAAVANTTQLTVLNYAHGGAAACPENSVATQIRFIRDLPAQTSAFIANISSAPQQQSQQGGGGGRRLLPINFIGNNDVRNVLSAGISGGVYPTEQSIGALALAITSCRLTWAKQLLAAGEAVWGQQRGPERVLVLLPLARLDLTPSVPKELKPTLKAVTDAINNFLTAAVAALNAELAAAPVDSGSRGARLLVLPDFTGVVAATVTPPFTNFDEACFFHPAYVLDVVPGIVPCTDPDTHVFYDQLHPTTRLQKAFALSGVLPALQQAGLLPAAA</sequence>
<feature type="compositionally biased region" description="Low complexity" evidence="3">
    <location>
        <begin position="38"/>
        <end position="53"/>
    </location>
</feature>
<dbReference type="GO" id="GO:0006629">
    <property type="term" value="P:lipid metabolic process"/>
    <property type="evidence" value="ECO:0007669"/>
    <property type="project" value="InterPro"/>
</dbReference>
<dbReference type="AlphaFoldDB" id="A0A2K3E3Y4"/>
<feature type="chain" id="PRO_5014388540" evidence="4">
    <location>
        <begin position="30"/>
        <end position="546"/>
    </location>
</feature>
<dbReference type="PANTHER" id="PTHR45642:SF139">
    <property type="entry name" value="SGNH HYDROLASE-TYPE ESTERASE DOMAIN-CONTAINING PROTEIN"/>
    <property type="match status" value="1"/>
</dbReference>
<accession>A0A2K3E3Y4</accession>
<dbReference type="KEGG" id="cre:CHLRE_02g144010v5"/>
<dbReference type="EMBL" id="CM008963">
    <property type="protein sequence ID" value="PNW87492.1"/>
    <property type="molecule type" value="Genomic_DNA"/>
</dbReference>
<feature type="compositionally biased region" description="Basic residues" evidence="3">
    <location>
        <begin position="194"/>
        <end position="206"/>
    </location>
</feature>
<dbReference type="InterPro" id="IPR036514">
    <property type="entry name" value="SGNH_hydro_sf"/>
</dbReference>
<dbReference type="GO" id="GO:0016298">
    <property type="term" value="F:lipase activity"/>
    <property type="evidence" value="ECO:0007669"/>
    <property type="project" value="InterPro"/>
</dbReference>